<evidence type="ECO:0000313" key="3">
    <source>
        <dbReference type="Proteomes" id="UP000000346"/>
    </source>
</evidence>
<dbReference type="KEGG" id="asc:ASAC_0093"/>
<gene>
    <name evidence="2" type="ordered locus">ASAC_0093</name>
</gene>
<evidence type="ECO:0000313" key="2">
    <source>
        <dbReference type="EMBL" id="ADL18501.1"/>
    </source>
</evidence>
<dbReference type="InParanoid" id="D9PZL3"/>
<protein>
    <submittedName>
        <fullName evidence="2">Uncharacterized protein</fullName>
    </submittedName>
</protein>
<keyword evidence="1" id="KW-0472">Membrane</keyword>
<proteinExistence type="predicted"/>
<keyword evidence="1" id="KW-1133">Transmembrane helix</keyword>
<feature type="transmembrane region" description="Helical" evidence="1">
    <location>
        <begin position="46"/>
        <end position="67"/>
    </location>
</feature>
<dbReference type="STRING" id="666510.ASAC_0093"/>
<keyword evidence="1" id="KW-0812">Transmembrane</keyword>
<sequence length="68" mass="7145">MGTELRKSSRALIFSSVVLASLYLLSLAMASAGRLVTMAGPQGLQLLEMLLSVPSGPRFIAVGLIALR</sequence>
<name>D9PZL3_ACIS3</name>
<keyword evidence="3" id="KW-1185">Reference proteome</keyword>
<dbReference type="Proteomes" id="UP000000346">
    <property type="component" value="Chromosome"/>
</dbReference>
<dbReference type="AlphaFoldDB" id="D9PZL3"/>
<evidence type="ECO:0000256" key="1">
    <source>
        <dbReference type="SAM" id="Phobius"/>
    </source>
</evidence>
<organism evidence="2 3">
    <name type="scientific">Acidilobus saccharovorans (strain DSM 16705 / JCM 18335 / VKM B-2471 / 345-15)</name>
    <dbReference type="NCBI Taxonomy" id="666510"/>
    <lineage>
        <taxon>Archaea</taxon>
        <taxon>Thermoproteota</taxon>
        <taxon>Thermoprotei</taxon>
        <taxon>Acidilobales</taxon>
        <taxon>Acidilobaceae</taxon>
        <taxon>Acidilobus</taxon>
    </lineage>
</organism>
<dbReference type="EMBL" id="CP001742">
    <property type="protein sequence ID" value="ADL18501.1"/>
    <property type="molecule type" value="Genomic_DNA"/>
</dbReference>
<reference evidence="2 3" key="1">
    <citation type="journal article" date="2010" name="Appl. Environ. Microbiol.">
        <title>The genome sequence of the crenarchaeon Acidilobus saccharovorans supports a new order, Acidilobales, and suggests an important ecological role in terrestrial acidic hot springs.</title>
        <authorList>
            <person name="Mardanov A.V."/>
            <person name="Svetlitchnyi V.A."/>
            <person name="Beletsky A.V."/>
            <person name="Prokofeva M.I."/>
            <person name="Bonch-Osmolovskaya E.A."/>
            <person name="Ravin N.V."/>
            <person name="Skryabin K.G."/>
        </authorList>
    </citation>
    <scope>NUCLEOTIDE SEQUENCE [LARGE SCALE GENOMIC DNA]</scope>
    <source>
        <strain evidence="3">DSM 16705 / JCM 18335 / VKM B-2471 / 345-15</strain>
    </source>
</reference>
<dbReference type="HOGENOM" id="CLU_2783804_0_0_2"/>
<accession>D9PZL3</accession>